<gene>
    <name evidence="5" type="ORF">EVOR1521_LOCUS15422</name>
</gene>
<dbReference type="PROSITE" id="PS00018">
    <property type="entry name" value="EF_HAND_1"/>
    <property type="match status" value="1"/>
</dbReference>
<reference evidence="5" key="1">
    <citation type="submission" date="2023-08" db="EMBL/GenBank/DDBJ databases">
        <authorList>
            <person name="Chen Y."/>
            <person name="Shah S."/>
            <person name="Dougan E. K."/>
            <person name="Thang M."/>
            <person name="Chan C."/>
        </authorList>
    </citation>
    <scope>NUCLEOTIDE SEQUENCE</scope>
</reference>
<feature type="compositionally biased region" description="Basic residues" evidence="3">
    <location>
        <begin position="126"/>
        <end position="136"/>
    </location>
</feature>
<dbReference type="InterPro" id="IPR050145">
    <property type="entry name" value="Centrin_CML-like"/>
</dbReference>
<protein>
    <recommendedName>
        <fullName evidence="4">EF-hand domain-containing protein</fullName>
    </recommendedName>
</protein>
<evidence type="ECO:0000256" key="1">
    <source>
        <dbReference type="ARBA" id="ARBA00022737"/>
    </source>
</evidence>
<evidence type="ECO:0000313" key="6">
    <source>
        <dbReference type="Proteomes" id="UP001178507"/>
    </source>
</evidence>
<dbReference type="PROSITE" id="PS50222">
    <property type="entry name" value="EF_HAND_2"/>
    <property type="match status" value="2"/>
</dbReference>
<dbReference type="InterPro" id="IPR002048">
    <property type="entry name" value="EF_hand_dom"/>
</dbReference>
<dbReference type="SMART" id="SM00054">
    <property type="entry name" value="EFh"/>
    <property type="match status" value="2"/>
</dbReference>
<evidence type="ECO:0000259" key="4">
    <source>
        <dbReference type="PROSITE" id="PS50222"/>
    </source>
</evidence>
<evidence type="ECO:0000256" key="3">
    <source>
        <dbReference type="SAM" id="MobiDB-lite"/>
    </source>
</evidence>
<dbReference type="Pfam" id="PF13499">
    <property type="entry name" value="EF-hand_7"/>
    <property type="match status" value="1"/>
</dbReference>
<proteinExistence type="predicted"/>
<dbReference type="InterPro" id="IPR011992">
    <property type="entry name" value="EF-hand-dom_pair"/>
</dbReference>
<dbReference type="InterPro" id="IPR018247">
    <property type="entry name" value="EF_Hand_1_Ca_BS"/>
</dbReference>
<dbReference type="GO" id="GO:0005509">
    <property type="term" value="F:calcium ion binding"/>
    <property type="evidence" value="ECO:0007669"/>
    <property type="project" value="InterPro"/>
</dbReference>
<dbReference type="EMBL" id="CAUJNA010001968">
    <property type="protein sequence ID" value="CAJ1389890.1"/>
    <property type="molecule type" value="Genomic_DNA"/>
</dbReference>
<evidence type="ECO:0000256" key="2">
    <source>
        <dbReference type="ARBA" id="ARBA00022837"/>
    </source>
</evidence>
<feature type="domain" description="EF-hand" evidence="4">
    <location>
        <begin position="158"/>
        <end position="191"/>
    </location>
</feature>
<feature type="region of interest" description="Disordered" evidence="3">
    <location>
        <begin position="67"/>
        <end position="158"/>
    </location>
</feature>
<dbReference type="AlphaFoldDB" id="A0AA36ILT6"/>
<dbReference type="SUPFAM" id="SSF47473">
    <property type="entry name" value="EF-hand"/>
    <property type="match status" value="1"/>
</dbReference>
<keyword evidence="2" id="KW-0106">Calcium</keyword>
<keyword evidence="6" id="KW-1185">Reference proteome</keyword>
<evidence type="ECO:0000313" key="5">
    <source>
        <dbReference type="EMBL" id="CAJ1389890.1"/>
    </source>
</evidence>
<feature type="compositionally biased region" description="Low complexity" evidence="3">
    <location>
        <begin position="84"/>
        <end position="95"/>
    </location>
</feature>
<dbReference type="Proteomes" id="UP001178507">
    <property type="component" value="Unassembled WGS sequence"/>
</dbReference>
<feature type="domain" description="EF-hand" evidence="4">
    <location>
        <begin position="192"/>
        <end position="222"/>
    </location>
</feature>
<dbReference type="Gene3D" id="1.10.238.10">
    <property type="entry name" value="EF-hand"/>
    <property type="match status" value="1"/>
</dbReference>
<name>A0AA36ILT6_9DINO</name>
<dbReference type="CDD" id="cd00051">
    <property type="entry name" value="EFh"/>
    <property type="match status" value="1"/>
</dbReference>
<keyword evidence="1" id="KW-0677">Repeat</keyword>
<comment type="caution">
    <text evidence="5">The sequence shown here is derived from an EMBL/GenBank/DDBJ whole genome shotgun (WGS) entry which is preliminary data.</text>
</comment>
<sequence length="222" mass="23091">MEVTGALTLTRSAPAPVLVPARQAHGSSSGVTQWRAAAAGVLGLAVAQARRRPRCARAAQSDDLRAFLLGEPAKAPTPEKPKAAPKAAPKPAAKPKAAEKPKAAAEPAAKPAAKPKEAAKPAKPAAKAKAKAKAKSGKAEAKAHVKSALTDESPEKSTGWSKLLDTFATVDKDGNGRISKDELMTAVKGHGVKESEIREAMKSIDLDDDGEINYAEFVKLLR</sequence>
<accession>A0AA36ILT6</accession>
<dbReference type="PANTHER" id="PTHR23050">
    <property type="entry name" value="CALCIUM BINDING PROTEIN"/>
    <property type="match status" value="1"/>
</dbReference>
<organism evidence="5 6">
    <name type="scientific">Effrenium voratum</name>
    <dbReference type="NCBI Taxonomy" id="2562239"/>
    <lineage>
        <taxon>Eukaryota</taxon>
        <taxon>Sar</taxon>
        <taxon>Alveolata</taxon>
        <taxon>Dinophyceae</taxon>
        <taxon>Suessiales</taxon>
        <taxon>Symbiodiniaceae</taxon>
        <taxon>Effrenium</taxon>
    </lineage>
</organism>